<gene>
    <name evidence="1" type="ORF">ROHU_030332</name>
</gene>
<name>A0A498LVV0_LABRO</name>
<sequence>MICEPQVALVLRRKAAPCTRELQISSCPHARSLAAANNQHPASKDSSHTLSINYRLERAHVVRSKGQQQRLSVCVLTETEAQGPPAPFNML</sequence>
<organism evidence="1 2">
    <name type="scientific">Labeo rohita</name>
    <name type="common">Indian major carp</name>
    <name type="synonym">Cyprinus rohita</name>
    <dbReference type="NCBI Taxonomy" id="84645"/>
    <lineage>
        <taxon>Eukaryota</taxon>
        <taxon>Metazoa</taxon>
        <taxon>Chordata</taxon>
        <taxon>Craniata</taxon>
        <taxon>Vertebrata</taxon>
        <taxon>Euteleostomi</taxon>
        <taxon>Actinopterygii</taxon>
        <taxon>Neopterygii</taxon>
        <taxon>Teleostei</taxon>
        <taxon>Ostariophysi</taxon>
        <taxon>Cypriniformes</taxon>
        <taxon>Cyprinidae</taxon>
        <taxon>Labeoninae</taxon>
        <taxon>Labeonini</taxon>
        <taxon>Labeo</taxon>
    </lineage>
</organism>
<comment type="caution">
    <text evidence="1">The sequence shown here is derived from an EMBL/GenBank/DDBJ whole genome shotgun (WGS) entry which is preliminary data.</text>
</comment>
<accession>A0A498LVV0</accession>
<proteinExistence type="predicted"/>
<dbReference type="AlphaFoldDB" id="A0A498LVV0"/>
<evidence type="ECO:0000313" key="2">
    <source>
        <dbReference type="Proteomes" id="UP000290572"/>
    </source>
</evidence>
<dbReference type="EMBL" id="QBIY01013157">
    <property type="protein sequence ID" value="RXN10984.1"/>
    <property type="molecule type" value="Genomic_DNA"/>
</dbReference>
<evidence type="ECO:0000313" key="1">
    <source>
        <dbReference type="EMBL" id="RXN10984.1"/>
    </source>
</evidence>
<keyword evidence="2" id="KW-1185">Reference proteome</keyword>
<protein>
    <submittedName>
        <fullName evidence="1">Uncharacterized protein</fullName>
    </submittedName>
</protein>
<reference evidence="1 2" key="1">
    <citation type="submission" date="2018-03" db="EMBL/GenBank/DDBJ databases">
        <title>Draft genome sequence of Rohu Carp (Labeo rohita).</title>
        <authorList>
            <person name="Das P."/>
            <person name="Kushwaha B."/>
            <person name="Joshi C.G."/>
            <person name="Kumar D."/>
            <person name="Nagpure N.S."/>
            <person name="Sahoo L."/>
            <person name="Das S.P."/>
            <person name="Bit A."/>
            <person name="Patnaik S."/>
            <person name="Meher P.K."/>
            <person name="Jayasankar P."/>
            <person name="Koringa P.G."/>
            <person name="Patel N.V."/>
            <person name="Hinsu A.T."/>
            <person name="Kumar R."/>
            <person name="Pandey M."/>
            <person name="Agarwal S."/>
            <person name="Srivastava S."/>
            <person name="Singh M."/>
            <person name="Iquebal M.A."/>
            <person name="Jaiswal S."/>
            <person name="Angadi U.B."/>
            <person name="Kumar N."/>
            <person name="Raza M."/>
            <person name="Shah T.M."/>
            <person name="Rai A."/>
            <person name="Jena J.K."/>
        </authorList>
    </citation>
    <scope>NUCLEOTIDE SEQUENCE [LARGE SCALE GENOMIC DNA]</scope>
    <source>
        <strain evidence="1">DASCIFA01</strain>
        <tissue evidence="1">Testis</tissue>
    </source>
</reference>
<dbReference type="Proteomes" id="UP000290572">
    <property type="component" value="Unassembled WGS sequence"/>
</dbReference>